<organism evidence="4 5">
    <name type="scientific">Virgisporangium ochraceum</name>
    <dbReference type="NCBI Taxonomy" id="65505"/>
    <lineage>
        <taxon>Bacteria</taxon>
        <taxon>Bacillati</taxon>
        <taxon>Actinomycetota</taxon>
        <taxon>Actinomycetes</taxon>
        <taxon>Micromonosporales</taxon>
        <taxon>Micromonosporaceae</taxon>
        <taxon>Virgisporangium</taxon>
    </lineage>
</organism>
<protein>
    <recommendedName>
        <fullName evidence="3">Deacetylase sirtuin-type domain-containing protein</fullName>
    </recommendedName>
</protein>
<evidence type="ECO:0000256" key="1">
    <source>
        <dbReference type="ARBA" id="ARBA00023027"/>
    </source>
</evidence>
<dbReference type="PROSITE" id="PS50305">
    <property type="entry name" value="SIRTUIN"/>
    <property type="match status" value="1"/>
</dbReference>
<feature type="domain" description="Deacetylase sirtuin-type" evidence="3">
    <location>
        <begin position="1"/>
        <end position="83"/>
    </location>
</feature>
<reference evidence="4" key="1">
    <citation type="submission" date="2021-01" db="EMBL/GenBank/DDBJ databases">
        <title>Whole genome shotgun sequence of Virgisporangium ochraceum NBRC 16418.</title>
        <authorList>
            <person name="Komaki H."/>
            <person name="Tamura T."/>
        </authorList>
    </citation>
    <scope>NUCLEOTIDE SEQUENCE</scope>
    <source>
        <strain evidence="4">NBRC 16418</strain>
    </source>
</reference>
<dbReference type="InterPro" id="IPR029035">
    <property type="entry name" value="DHS-like_NAD/FAD-binding_dom"/>
</dbReference>
<comment type="caution">
    <text evidence="4">The sequence shown here is derived from an EMBL/GenBank/DDBJ whole genome shotgun (WGS) entry which is preliminary data.</text>
</comment>
<evidence type="ECO:0000313" key="5">
    <source>
        <dbReference type="Proteomes" id="UP000635606"/>
    </source>
</evidence>
<sequence length="83" mass="8392">MGAGRPDTASLAQRTAAHSGLFLAIGTSLRVEPVASLCAVAVDAGNRLVIVNRDPTPYDDLADEVVREPIAVAVPAIAAALAA</sequence>
<dbReference type="Proteomes" id="UP000635606">
    <property type="component" value="Unassembled WGS sequence"/>
</dbReference>
<dbReference type="SUPFAM" id="SSF52467">
    <property type="entry name" value="DHS-like NAD/FAD-binding domain"/>
    <property type="match status" value="1"/>
</dbReference>
<evidence type="ECO:0000256" key="2">
    <source>
        <dbReference type="PROSITE-ProRule" id="PRU00236"/>
    </source>
</evidence>
<keyword evidence="5" id="KW-1185">Reference proteome</keyword>
<evidence type="ECO:0000259" key="3">
    <source>
        <dbReference type="PROSITE" id="PS50305"/>
    </source>
</evidence>
<name>A0A8J4A137_9ACTN</name>
<evidence type="ECO:0000313" key="4">
    <source>
        <dbReference type="EMBL" id="GIJ73909.1"/>
    </source>
</evidence>
<dbReference type="EMBL" id="BOPH01000126">
    <property type="protein sequence ID" value="GIJ73909.1"/>
    <property type="molecule type" value="Genomic_DNA"/>
</dbReference>
<keyword evidence="1" id="KW-0520">NAD</keyword>
<dbReference type="AlphaFoldDB" id="A0A8J4A137"/>
<dbReference type="InterPro" id="IPR026590">
    <property type="entry name" value="Ssirtuin_cat_dom"/>
</dbReference>
<accession>A0A8J4A137</accession>
<dbReference type="Gene3D" id="3.40.50.1220">
    <property type="entry name" value="TPP-binding domain"/>
    <property type="match status" value="1"/>
</dbReference>
<proteinExistence type="predicted"/>
<comment type="caution">
    <text evidence="2">Lacks conserved residue(s) required for the propagation of feature annotation.</text>
</comment>
<gene>
    <name evidence="4" type="ORF">Voc01_088260</name>
</gene>
<dbReference type="RefSeq" id="WP_203933724.1">
    <property type="nucleotide sequence ID" value="NZ_BOPH01000126.1"/>
</dbReference>